<proteinExistence type="predicted"/>
<dbReference type="SMART" id="SM00880">
    <property type="entry name" value="CHAD"/>
    <property type="match status" value="1"/>
</dbReference>
<dbReference type="HOGENOM" id="CLU_040400_3_0_4"/>
<dbReference type="PROSITE" id="PS51708">
    <property type="entry name" value="CHAD"/>
    <property type="match status" value="1"/>
</dbReference>
<dbReference type="SUPFAM" id="SSF55154">
    <property type="entry name" value="CYTH-like phosphatases"/>
    <property type="match status" value="1"/>
</dbReference>
<dbReference type="Pfam" id="PF05235">
    <property type="entry name" value="CHAD"/>
    <property type="match status" value="1"/>
</dbReference>
<keyword evidence="4" id="KW-1185">Reference proteome</keyword>
<dbReference type="STRING" id="76114.ebA978"/>
<dbReference type="Gene3D" id="1.40.20.10">
    <property type="entry name" value="CHAD domain"/>
    <property type="match status" value="1"/>
</dbReference>
<evidence type="ECO:0000313" key="3">
    <source>
        <dbReference type="EMBL" id="CAI06641.1"/>
    </source>
</evidence>
<protein>
    <recommendedName>
        <fullName evidence="5">Adenylate cyclase</fullName>
    </recommendedName>
</protein>
<dbReference type="SMART" id="SM01118">
    <property type="entry name" value="CYTH"/>
    <property type="match status" value="1"/>
</dbReference>
<dbReference type="GO" id="GO:0046872">
    <property type="term" value="F:metal ion binding"/>
    <property type="evidence" value="ECO:0007669"/>
    <property type="project" value="TreeGrafter"/>
</dbReference>
<evidence type="ECO:0000259" key="1">
    <source>
        <dbReference type="PROSITE" id="PS51707"/>
    </source>
</evidence>
<dbReference type="PROSITE" id="PS51707">
    <property type="entry name" value="CYTH"/>
    <property type="match status" value="1"/>
</dbReference>
<dbReference type="EMBL" id="CR555306">
    <property type="protein sequence ID" value="CAI06641.1"/>
    <property type="molecule type" value="Genomic_DNA"/>
</dbReference>
<dbReference type="PANTHER" id="PTHR39569">
    <property type="entry name" value="INORGANIC TRIPHOSPHATASE"/>
    <property type="match status" value="1"/>
</dbReference>
<feature type="domain" description="CYTH" evidence="1">
    <location>
        <begin position="8"/>
        <end position="207"/>
    </location>
</feature>
<accession>Q5P7S0</accession>
<dbReference type="Gene3D" id="2.40.320.10">
    <property type="entry name" value="Hypothetical Protein Pfu-838710-001"/>
    <property type="match status" value="1"/>
</dbReference>
<evidence type="ECO:0008006" key="5">
    <source>
        <dbReference type="Google" id="ProtNLM"/>
    </source>
</evidence>
<organism evidence="3 4">
    <name type="scientific">Aromatoleum aromaticum (strain DSM 19018 / LMG 30748 / EbN1)</name>
    <name type="common">Azoarcus sp. (strain EbN1)</name>
    <dbReference type="NCBI Taxonomy" id="76114"/>
    <lineage>
        <taxon>Bacteria</taxon>
        <taxon>Pseudomonadati</taxon>
        <taxon>Pseudomonadota</taxon>
        <taxon>Betaproteobacteria</taxon>
        <taxon>Rhodocyclales</taxon>
        <taxon>Rhodocyclaceae</taxon>
        <taxon>Aromatoleum</taxon>
    </lineage>
</organism>
<dbReference type="KEGG" id="eba:ebA978"/>
<dbReference type="InterPro" id="IPR033469">
    <property type="entry name" value="CYTH-like_dom_sf"/>
</dbReference>
<dbReference type="eggNOG" id="COG3025">
    <property type="taxonomic scope" value="Bacteria"/>
</dbReference>
<gene>
    <name evidence="3" type="ORF">ebA978</name>
</gene>
<dbReference type="Proteomes" id="UP000006552">
    <property type="component" value="Chromosome"/>
</dbReference>
<dbReference type="eggNOG" id="COG5607">
    <property type="taxonomic scope" value="Bacteria"/>
</dbReference>
<dbReference type="InterPro" id="IPR007899">
    <property type="entry name" value="CHAD_dom"/>
</dbReference>
<dbReference type="CDD" id="cd07756">
    <property type="entry name" value="CYTH-like_Pase_CHAD"/>
    <property type="match status" value="1"/>
</dbReference>
<dbReference type="PANTHER" id="PTHR39569:SF1">
    <property type="entry name" value="INORGANIC TRIPHOSPHATASE"/>
    <property type="match status" value="1"/>
</dbReference>
<evidence type="ECO:0000259" key="2">
    <source>
        <dbReference type="PROSITE" id="PS51708"/>
    </source>
</evidence>
<dbReference type="AlphaFoldDB" id="Q5P7S0"/>
<dbReference type="GO" id="GO:0050355">
    <property type="term" value="F:inorganic triphosphate phosphatase activity"/>
    <property type="evidence" value="ECO:0007669"/>
    <property type="project" value="InterPro"/>
</dbReference>
<name>Q5P7S0_AROAE</name>
<sequence length="508" mass="56988">MARHLPMSQEIELKLNLPTKAVPALRRHPIFSSAARQGNAVTLDNTYFDTPGLALKQRKVALRIRRHGRVRLQTVKCSAVSAGGLTQRPEWEHPYSGAFDFSAVDAPKVLKLLKRHEAALQPVFSTRFRRETRLYAPREGVRILMMIDTGEVIAGEQREPICELELELVEGCPLDLLLLACELAADLPLLPNDVSKAERGYRLHLGYEPEALRAELSTINLEETPVEAFRTLAFSCLRQWQANASAATHSTKPEFIHQLRVALRRLRSLLALFAPALPADFVADWRERLKHNADRFGDMRDLDVLYDEVLAPVVAAATGVEEPSLTRLTGLAVAARDEARDAAVHDLDLATQGRLLIEFTAALHAVPTSDLIEAVDLRSFARLQLTRLRKKVRRRFEAAADLVPAHLHALRIALKRLRYGVEFFAPLFRAKAGKRYLQCIVRAQDALGFVNDVDVARGRLLGWAGEDAELRAAAAFVSGWHSPRYARLARRALRELDPLLWGKTPWSR</sequence>
<dbReference type="InterPro" id="IPR038186">
    <property type="entry name" value="CHAD_dom_sf"/>
</dbReference>
<dbReference type="InterPro" id="IPR039013">
    <property type="entry name" value="YgiF"/>
</dbReference>
<dbReference type="Pfam" id="PF01928">
    <property type="entry name" value="CYTH"/>
    <property type="match status" value="1"/>
</dbReference>
<dbReference type="InterPro" id="IPR023577">
    <property type="entry name" value="CYTH_domain"/>
</dbReference>
<feature type="domain" description="CHAD" evidence="2">
    <location>
        <begin position="222"/>
        <end position="506"/>
    </location>
</feature>
<reference evidence="3 4" key="1">
    <citation type="journal article" date="2005" name="Arch. Microbiol.">
        <title>The genome sequence of an anaerobic aromatic-degrading denitrifying bacterium, strain EbN1.</title>
        <authorList>
            <person name="Rabus R."/>
            <person name="Kube M."/>
            <person name="Heider J."/>
            <person name="Beck A."/>
            <person name="Heitmann K."/>
            <person name="Widdel F."/>
            <person name="Reinhardt R."/>
        </authorList>
    </citation>
    <scope>NUCLEOTIDE SEQUENCE [LARGE SCALE GENOMIC DNA]</scope>
    <source>
        <strain evidence="3 4">EbN1</strain>
    </source>
</reference>
<evidence type="ECO:0000313" key="4">
    <source>
        <dbReference type="Proteomes" id="UP000006552"/>
    </source>
</evidence>